<feature type="region of interest" description="Disordered" evidence="8">
    <location>
        <begin position="473"/>
        <end position="492"/>
    </location>
</feature>
<dbReference type="PIRSF" id="PIRSF010361">
    <property type="entry name" value="UCP010361"/>
    <property type="match status" value="1"/>
</dbReference>
<evidence type="ECO:0000256" key="1">
    <source>
        <dbReference type="ARBA" id="ARBA00004651"/>
    </source>
</evidence>
<comment type="subcellular location">
    <subcellularLocation>
        <location evidence="1">Cell membrane</location>
        <topology evidence="1">Multi-pass membrane protein</topology>
    </subcellularLocation>
</comment>
<dbReference type="RefSeq" id="WP_073458021.1">
    <property type="nucleotide sequence ID" value="NZ_CALGVN010000021.1"/>
</dbReference>
<evidence type="ECO:0000256" key="4">
    <source>
        <dbReference type="ARBA" id="ARBA00022692"/>
    </source>
</evidence>
<dbReference type="GO" id="GO:0016758">
    <property type="term" value="F:hexosyltransferase activity"/>
    <property type="evidence" value="ECO:0007669"/>
    <property type="project" value="InterPro"/>
</dbReference>
<keyword evidence="11" id="KW-1185">Reference proteome</keyword>
<organism evidence="10 11">
    <name type="scientific">Pseudonocardia thermophila</name>
    <dbReference type="NCBI Taxonomy" id="1848"/>
    <lineage>
        <taxon>Bacteria</taxon>
        <taxon>Bacillati</taxon>
        <taxon>Actinomycetota</taxon>
        <taxon>Actinomycetes</taxon>
        <taxon>Pseudonocardiales</taxon>
        <taxon>Pseudonocardiaceae</taxon>
        <taxon>Pseudonocardia</taxon>
    </lineage>
</organism>
<feature type="transmembrane region" description="Helical" evidence="9">
    <location>
        <begin position="343"/>
        <end position="367"/>
    </location>
</feature>
<evidence type="ECO:0000256" key="9">
    <source>
        <dbReference type="SAM" id="Phobius"/>
    </source>
</evidence>
<keyword evidence="4 9" id="KW-0812">Transmembrane</keyword>
<proteinExistence type="inferred from homology"/>
<evidence type="ECO:0000256" key="6">
    <source>
        <dbReference type="ARBA" id="ARBA00023136"/>
    </source>
</evidence>
<dbReference type="GO" id="GO:0005886">
    <property type="term" value="C:plasma membrane"/>
    <property type="evidence" value="ECO:0007669"/>
    <property type="project" value="UniProtKB-SubCell"/>
</dbReference>
<evidence type="ECO:0000313" key="10">
    <source>
        <dbReference type="EMBL" id="SHK81204.1"/>
    </source>
</evidence>
<feature type="transmembrane region" description="Helical" evidence="9">
    <location>
        <begin position="203"/>
        <end position="234"/>
    </location>
</feature>
<protein>
    <submittedName>
        <fullName evidence="10">Uncharacterized membrane protein</fullName>
    </submittedName>
</protein>
<gene>
    <name evidence="10" type="ORF">SAMN05443637_112142</name>
</gene>
<keyword evidence="2" id="KW-1003">Cell membrane</keyword>
<accession>A0A1M6VIM9</accession>
<feature type="transmembrane region" description="Helical" evidence="9">
    <location>
        <begin position="373"/>
        <end position="391"/>
    </location>
</feature>
<evidence type="ECO:0000256" key="2">
    <source>
        <dbReference type="ARBA" id="ARBA00022475"/>
    </source>
</evidence>
<evidence type="ECO:0000256" key="7">
    <source>
        <dbReference type="ARBA" id="ARBA00024033"/>
    </source>
</evidence>
<name>A0A1M6VIM9_PSETH</name>
<dbReference type="AlphaFoldDB" id="A0A1M6VIM9"/>
<sequence length="508" mass="55031">MTRPAGPGGTSGDAPGRVVASWTEPLAAAASQVVGGPLGRHALVGRSVFWTPLRVLLLFGVIALVLAWLGKSPCLQQYVTEDGQLALDWRDHRQYVAMCYSDTVPLYHVEGVDRGLVPYRDPWPSAEEGPRYMEYPVLTGFFQYVNARLTDAWLGLAELLPFLPVALPVVVYFDITALWLALAWLVVVWAVQSLRRGRPWDAALVAVSPLVLVHVFTNFDAPAVACATAGLLALARRRAVLAGALLGIGGAFKAFPLLLLLPVLLVALRRRELALGVRTVAVAVGAFVAINLPVALAWPAGWWEFFRLNQTRPADPDSLYFVVSGLTGWPGFDGPLAEGQSPAVLNTVTAVLFVLCCAGIAVLALRAPRPPRVASLAFLVVAAFLLVNKVWSPQYSLWLVPLAVLALPRWRLLLIWMFVDALVWVPRMYYYLTPANKGLPPEWFFGAVVLRDAVVVLLCALVVRSVLRPETDPVRTDGVSGDDPEWPPPPSGAAALLTSARRARAGSG</sequence>
<evidence type="ECO:0000256" key="5">
    <source>
        <dbReference type="ARBA" id="ARBA00022989"/>
    </source>
</evidence>
<comment type="similarity">
    <text evidence="7">Belongs to the glycosyltransferase 87 family.</text>
</comment>
<dbReference type="OrthoDB" id="3348156at2"/>
<evidence type="ECO:0000313" key="11">
    <source>
        <dbReference type="Proteomes" id="UP000184363"/>
    </source>
</evidence>
<feature type="transmembrane region" description="Helical" evidence="9">
    <location>
        <begin position="240"/>
        <end position="268"/>
    </location>
</feature>
<dbReference type="Proteomes" id="UP000184363">
    <property type="component" value="Unassembled WGS sequence"/>
</dbReference>
<dbReference type="EMBL" id="FRAP01000012">
    <property type="protein sequence ID" value="SHK81204.1"/>
    <property type="molecule type" value="Genomic_DNA"/>
</dbReference>
<keyword evidence="5 9" id="KW-1133">Transmembrane helix</keyword>
<evidence type="ECO:0000256" key="3">
    <source>
        <dbReference type="ARBA" id="ARBA00022679"/>
    </source>
</evidence>
<reference evidence="10 11" key="1">
    <citation type="submission" date="2016-11" db="EMBL/GenBank/DDBJ databases">
        <authorList>
            <person name="Jaros S."/>
            <person name="Januszkiewicz K."/>
            <person name="Wedrychowicz H."/>
        </authorList>
    </citation>
    <scope>NUCLEOTIDE SEQUENCE [LARGE SCALE GENOMIC DNA]</scope>
    <source>
        <strain evidence="10 11">DSM 43832</strain>
    </source>
</reference>
<feature type="transmembrane region" description="Helical" evidence="9">
    <location>
        <begin position="48"/>
        <end position="69"/>
    </location>
</feature>
<feature type="transmembrane region" description="Helical" evidence="9">
    <location>
        <begin position="280"/>
        <end position="298"/>
    </location>
</feature>
<dbReference type="Pfam" id="PF09594">
    <property type="entry name" value="GT87"/>
    <property type="match status" value="1"/>
</dbReference>
<dbReference type="InterPro" id="IPR018584">
    <property type="entry name" value="GT87"/>
</dbReference>
<dbReference type="InterPro" id="IPR016570">
    <property type="entry name" value="UCP010361"/>
</dbReference>
<evidence type="ECO:0000256" key="8">
    <source>
        <dbReference type="SAM" id="MobiDB-lite"/>
    </source>
</evidence>
<keyword evidence="3" id="KW-0808">Transferase</keyword>
<keyword evidence="6 9" id="KW-0472">Membrane</keyword>
<feature type="transmembrane region" description="Helical" evidence="9">
    <location>
        <begin position="169"/>
        <end position="191"/>
    </location>
</feature>
<dbReference type="STRING" id="1848.SAMN05443637_112142"/>